<reference evidence="6 7" key="1">
    <citation type="journal article" date="2017" name="Genome Biol. Evol.">
        <title>Phytophthora megakarya and P. palmivora, closely related causal agents of cacao black pod rot, underwent increases in genome sizes and gene numbers by different mechanisms.</title>
        <authorList>
            <person name="Ali S.S."/>
            <person name="Shao J."/>
            <person name="Lary D.J."/>
            <person name="Kronmiller B."/>
            <person name="Shen D."/>
            <person name="Strem M.D."/>
            <person name="Amoako-Attah I."/>
            <person name="Akrofi A.Y."/>
            <person name="Begoude B.A."/>
            <person name="Ten Hoopen G.M."/>
            <person name="Coulibaly K."/>
            <person name="Kebe B.I."/>
            <person name="Melnick R.L."/>
            <person name="Guiltinan M.J."/>
            <person name="Tyler B.M."/>
            <person name="Meinhardt L.W."/>
            <person name="Bailey B.A."/>
        </authorList>
    </citation>
    <scope>NUCLEOTIDE SEQUENCE [LARGE SCALE GENOMIC DNA]</scope>
    <source>
        <strain evidence="7">sbr112.9</strain>
    </source>
</reference>
<dbReference type="Proteomes" id="UP000237271">
    <property type="component" value="Unassembled WGS sequence"/>
</dbReference>
<organism evidence="6 7">
    <name type="scientific">Phytophthora palmivora</name>
    <dbReference type="NCBI Taxonomy" id="4796"/>
    <lineage>
        <taxon>Eukaryota</taxon>
        <taxon>Sar</taxon>
        <taxon>Stramenopiles</taxon>
        <taxon>Oomycota</taxon>
        <taxon>Peronosporomycetes</taxon>
        <taxon>Peronosporales</taxon>
        <taxon>Peronosporaceae</taxon>
        <taxon>Phytophthora</taxon>
    </lineage>
</organism>
<evidence type="ECO:0000256" key="4">
    <source>
        <dbReference type="ARBA" id="ARBA00023134"/>
    </source>
</evidence>
<dbReference type="PANTHER" id="PTHR43512">
    <property type="entry name" value="TRANSLATION FACTOR GUF1-RELATED"/>
    <property type="match status" value="1"/>
</dbReference>
<dbReference type="AlphaFoldDB" id="A0A2P4XS03"/>
<gene>
    <name evidence="6" type="ORF">PHPALM_15511</name>
</gene>
<evidence type="ECO:0000313" key="6">
    <source>
        <dbReference type="EMBL" id="POM68340.1"/>
    </source>
</evidence>
<comment type="similarity">
    <text evidence="1">Belongs to the TRAFAC class translation factor GTPase superfamily. Classic translation factor GTPase family. LepA subfamily.</text>
</comment>
<protein>
    <submittedName>
        <fullName evidence="6">GTP-binding protein LepA</fullName>
    </submittedName>
</protein>
<dbReference type="Gene3D" id="3.30.70.2570">
    <property type="entry name" value="Elongation factor 4, C-terminal domain"/>
    <property type="match status" value="1"/>
</dbReference>
<dbReference type="GO" id="GO:0045727">
    <property type="term" value="P:positive regulation of translation"/>
    <property type="evidence" value="ECO:0007669"/>
    <property type="project" value="TreeGrafter"/>
</dbReference>
<accession>A0A2P4XS03</accession>
<dbReference type="PANTHER" id="PTHR43512:SF7">
    <property type="entry name" value="TRANSLATION FACTOR GUF1, MITOCHONDRIAL"/>
    <property type="match status" value="1"/>
</dbReference>
<evidence type="ECO:0000256" key="2">
    <source>
        <dbReference type="ARBA" id="ARBA00022741"/>
    </source>
</evidence>
<sequence>MIFPSATLNYREIEPQKSDIVKVDLLINGKVLDALSFVCHRSRATPDGRALCQKLKRVIDRQQYEISIQAALGGKIFAKERIAPYRKDVLIKSGKTVGGGDSTRKKKLLAKQKQGKRRMRTVSNVQLSQDAFCNYLACNCQNSPLFYSRQLDVTTPSSSTKKCRGKWRKPTYLIRKEEKCELLEQLKELESQVSFLQNRTSIAAWQEKDRQQIETELKNNVLRNSVKQQQLGVLTAQSALSELTHAVHNRCPLDLYIHLGRDWTKRTEILTSLRAQQCQDALELVEKRTQFMTEVREYTENAQFMDEAGDFCSIRFDITPIDGLKTVKEAFEFIQFHIKHMDTKPCNSKYTCTSEIGPDKNIMHRRLIISEVENVATETNFVMFSQHQAATGHHMFGDPDKQGDQGVMVMNFIDKDDLYPYRPQDCVRLDISGVMTLKSYHKNVKTPKGEVKEEPAVVLTRWMLQKLRRTDLPVPTHVLQTMRDRINDPGNTILRAVKDAREPVQLEAKDTKVLSM</sequence>
<evidence type="ECO:0000259" key="5">
    <source>
        <dbReference type="Pfam" id="PF06421"/>
    </source>
</evidence>
<feature type="domain" description="GTP-binding protein LepA C-terminal" evidence="5">
    <location>
        <begin position="27"/>
        <end position="136"/>
    </location>
</feature>
<name>A0A2P4XS03_9STRA</name>
<dbReference type="GO" id="GO:0005739">
    <property type="term" value="C:mitochondrion"/>
    <property type="evidence" value="ECO:0007669"/>
    <property type="project" value="TreeGrafter"/>
</dbReference>
<dbReference type="EMBL" id="NCKW01008254">
    <property type="protein sequence ID" value="POM68340.1"/>
    <property type="molecule type" value="Genomic_DNA"/>
</dbReference>
<dbReference type="FunFam" id="3.30.70.2570:FF:000001">
    <property type="entry name" value="Translation factor GUF1, mitochondrial"/>
    <property type="match status" value="1"/>
</dbReference>
<dbReference type="InterPro" id="IPR006297">
    <property type="entry name" value="EF-4"/>
</dbReference>
<dbReference type="InterPro" id="IPR013842">
    <property type="entry name" value="LepA_CTD"/>
</dbReference>
<keyword evidence="4" id="KW-0342">GTP-binding</keyword>
<dbReference type="GO" id="GO:0005525">
    <property type="term" value="F:GTP binding"/>
    <property type="evidence" value="ECO:0007669"/>
    <property type="project" value="UniProtKB-KW"/>
</dbReference>
<evidence type="ECO:0000256" key="1">
    <source>
        <dbReference type="ARBA" id="ARBA00005454"/>
    </source>
</evidence>
<dbReference type="GO" id="GO:0016787">
    <property type="term" value="F:hydrolase activity"/>
    <property type="evidence" value="ECO:0007669"/>
    <property type="project" value="UniProtKB-KW"/>
</dbReference>
<dbReference type="GO" id="GO:0097177">
    <property type="term" value="F:mitochondrial ribosome binding"/>
    <property type="evidence" value="ECO:0007669"/>
    <property type="project" value="TreeGrafter"/>
</dbReference>
<evidence type="ECO:0000256" key="3">
    <source>
        <dbReference type="ARBA" id="ARBA00022801"/>
    </source>
</evidence>
<comment type="caution">
    <text evidence="6">The sequence shown here is derived from an EMBL/GenBank/DDBJ whole genome shotgun (WGS) entry which is preliminary data.</text>
</comment>
<proteinExistence type="inferred from homology"/>
<keyword evidence="7" id="KW-1185">Reference proteome</keyword>
<evidence type="ECO:0000313" key="7">
    <source>
        <dbReference type="Proteomes" id="UP000237271"/>
    </source>
</evidence>
<keyword evidence="2" id="KW-0547">Nucleotide-binding</keyword>
<dbReference type="Pfam" id="PF06421">
    <property type="entry name" value="LepA_C"/>
    <property type="match status" value="1"/>
</dbReference>
<keyword evidence="3" id="KW-0378">Hydrolase</keyword>
<dbReference type="OrthoDB" id="116457at2759"/>
<dbReference type="InterPro" id="IPR038363">
    <property type="entry name" value="LepA_C_sf"/>
</dbReference>